<dbReference type="InterPro" id="IPR009078">
    <property type="entry name" value="Ferritin-like_SF"/>
</dbReference>
<dbReference type="InterPro" id="IPR010287">
    <property type="entry name" value="DUF892_YciF-like"/>
</dbReference>
<evidence type="ECO:0000313" key="2">
    <source>
        <dbReference type="Proteomes" id="UP000711614"/>
    </source>
</evidence>
<accession>A0ABS4YZK7</accession>
<protein>
    <submittedName>
        <fullName evidence="1">Ferritin-like metal-binding protein YciE</fullName>
    </submittedName>
</protein>
<keyword evidence="2" id="KW-1185">Reference proteome</keyword>
<evidence type="ECO:0000313" key="1">
    <source>
        <dbReference type="EMBL" id="MBP2414228.1"/>
    </source>
</evidence>
<dbReference type="Proteomes" id="UP000711614">
    <property type="component" value="Unassembled WGS sequence"/>
</dbReference>
<dbReference type="Pfam" id="PF05974">
    <property type="entry name" value="DUF892"/>
    <property type="match status" value="1"/>
</dbReference>
<proteinExistence type="predicted"/>
<dbReference type="EMBL" id="JAGIOI010000001">
    <property type="protein sequence ID" value="MBP2414228.1"/>
    <property type="molecule type" value="Genomic_DNA"/>
</dbReference>
<dbReference type="InterPro" id="IPR012347">
    <property type="entry name" value="Ferritin-like"/>
</dbReference>
<comment type="caution">
    <text evidence="1">The sequence shown here is derived from an EMBL/GenBank/DDBJ whole genome shotgun (WGS) entry which is preliminary data.</text>
</comment>
<organism evidence="1 2">
    <name type="scientific">Arthrobacter stackebrandtii</name>
    <dbReference type="NCBI Taxonomy" id="272161"/>
    <lineage>
        <taxon>Bacteria</taxon>
        <taxon>Bacillati</taxon>
        <taxon>Actinomycetota</taxon>
        <taxon>Actinomycetes</taxon>
        <taxon>Micrococcales</taxon>
        <taxon>Micrococcaceae</taxon>
        <taxon>Arthrobacter</taxon>
    </lineage>
</organism>
<gene>
    <name evidence="1" type="ORF">JOF48_003027</name>
</gene>
<dbReference type="RefSeq" id="WP_209681970.1">
    <property type="nucleotide sequence ID" value="NZ_JAGIOI010000001.1"/>
</dbReference>
<dbReference type="SUPFAM" id="SSF47240">
    <property type="entry name" value="Ferritin-like"/>
    <property type="match status" value="1"/>
</dbReference>
<sequence>MFKHIENLKQCFSLLDDHARLASTPATKALARHVTSSAGRTEQSLVDSVVMAGALVMEHCETAAYETFIICAQATGALDVAHLLQENQEQEKSMIEKIKVAATLVAGADG</sequence>
<reference evidence="1 2" key="1">
    <citation type="submission" date="2021-03" db="EMBL/GenBank/DDBJ databases">
        <title>Sequencing the genomes of 1000 actinobacteria strains.</title>
        <authorList>
            <person name="Klenk H.-P."/>
        </authorList>
    </citation>
    <scope>NUCLEOTIDE SEQUENCE [LARGE SCALE GENOMIC DNA]</scope>
    <source>
        <strain evidence="1 2">DSM 16005</strain>
    </source>
</reference>
<dbReference type="Gene3D" id="1.20.1260.10">
    <property type="match status" value="1"/>
</dbReference>
<name>A0ABS4YZK7_9MICC</name>